<dbReference type="EMBL" id="CAMXCT030001431">
    <property type="protein sequence ID" value="CAL4777324.1"/>
    <property type="molecule type" value="Genomic_DNA"/>
</dbReference>
<dbReference type="EMBL" id="CAMXCT020001431">
    <property type="protein sequence ID" value="CAL1143387.1"/>
    <property type="molecule type" value="Genomic_DNA"/>
</dbReference>
<dbReference type="EMBL" id="CAMXCT010001431">
    <property type="protein sequence ID" value="CAI3990012.1"/>
    <property type="molecule type" value="Genomic_DNA"/>
</dbReference>
<dbReference type="SMART" id="SM00322">
    <property type="entry name" value="KH"/>
    <property type="match status" value="1"/>
</dbReference>
<dbReference type="OrthoDB" id="410746at2759"/>
<evidence type="ECO:0000313" key="4">
    <source>
        <dbReference type="EMBL" id="CAI3990012.1"/>
    </source>
</evidence>
<protein>
    <submittedName>
        <fullName evidence="5">RNA-binding protein Nova-1</fullName>
    </submittedName>
</protein>
<evidence type="ECO:0000313" key="5">
    <source>
        <dbReference type="EMBL" id="CAL4777324.1"/>
    </source>
</evidence>
<feature type="domain" description="K Homology" evidence="3">
    <location>
        <begin position="533"/>
        <end position="602"/>
    </location>
</feature>
<feature type="region of interest" description="Disordered" evidence="2">
    <location>
        <begin position="642"/>
        <end position="664"/>
    </location>
</feature>
<dbReference type="Proteomes" id="UP001152797">
    <property type="component" value="Unassembled WGS sequence"/>
</dbReference>
<sequence length="967" mass="108075">MSWAAFDVDGEGNLEVNATGGRPPSLGTILIMQQVQKVLVQKETEDAMEAESSHSLTTQDTTNKNEEKLGKAIAQEVIEEVQERRPSASLKRPASSINEAITKMQRGISKAVENGADEISEDQGRDKAKGQKFTKMRSFLPDHVLDLFKRESTKASSPRQYKTMIINKLFVRDASGKLVLNLEDELFQEHKKIYSKKFAREEESAMPELVMRGLYFANSESAMEEAKKRGEIIPVDCGNDKEHAKLLAEAFKHASWSWKYQDGDVAKLADGQIPPAILKLVTQATESQQNLAKEAKTIIKNWKGTKSDERLAKLKKGHAACDSNLAKLTHMKEFHELPDDMEPTKSNWLLLSLFSWGEMSPQLVQKNASAAFEDAQGLQPIGHSIIHARRWGTNHWSWQIVVSADDDLFVELTLKIRSLSDSGEDPSVWLREFNSNILTSARDRFGHGCRDLTQKILDLQLSNRLAWKYGLASEVVQVKVVNSCAEVVLFGGLPRAILRAVTDALPCFLVYSFVPFCVLQRNAEANFRGPEAGQCIIRCVVTKQMSSAIIGPKGNNARAIREESSCKVAIDTNVTSGHQQVKLIGEPRNLTLALAMVNRHIQDQFGTPGYTEWSTIKGFDRAGNPVHCSPGELSTSWIKGDRGDQWSEWEEERERTPRRPPMPAAPPPGRCFLFLMAPVAFAYYEVCAQRMMEELPEEDKLEMSFIQDYFTDFVFEGTKAQVLRSFNLRLAMEMLDQRVKTHLAKTAEYFQRMGGGNAQCSGDGQLVLLHSGNYSVVQLHKRRKLLMESDMASADKHQGSCSSKPVGADSLDDEEARSGPIVEKIDTKKALYLLALVDIKAAEGELEIIKEARGHVRNLEGFALYNIKTSIGHLTNTLKKSEPVSEVVEPVPAVLSHPDIEQVLFEILRKPHNLIRAVGEMRHDMEHIGAMNIWVGSIASVHKIWQFELKYSTPGTACAETCNGLML</sequence>
<dbReference type="Pfam" id="PF00013">
    <property type="entry name" value="KH_1"/>
    <property type="match status" value="1"/>
</dbReference>
<dbReference type="Gene3D" id="3.30.1370.10">
    <property type="entry name" value="K Homology domain, type 1"/>
    <property type="match status" value="1"/>
</dbReference>
<keyword evidence="6" id="KW-1185">Reference proteome</keyword>
<evidence type="ECO:0000313" key="6">
    <source>
        <dbReference type="Proteomes" id="UP001152797"/>
    </source>
</evidence>
<dbReference type="InterPro" id="IPR036612">
    <property type="entry name" value="KH_dom_type_1_sf"/>
</dbReference>
<accession>A0A9P1CF55</accession>
<reference evidence="5 6" key="2">
    <citation type="submission" date="2024-05" db="EMBL/GenBank/DDBJ databases">
        <authorList>
            <person name="Chen Y."/>
            <person name="Shah S."/>
            <person name="Dougan E. K."/>
            <person name="Thang M."/>
            <person name="Chan C."/>
        </authorList>
    </citation>
    <scope>NUCLEOTIDE SEQUENCE [LARGE SCALE GENOMIC DNA]</scope>
</reference>
<organism evidence="4">
    <name type="scientific">Cladocopium goreaui</name>
    <dbReference type="NCBI Taxonomy" id="2562237"/>
    <lineage>
        <taxon>Eukaryota</taxon>
        <taxon>Sar</taxon>
        <taxon>Alveolata</taxon>
        <taxon>Dinophyceae</taxon>
        <taxon>Suessiales</taxon>
        <taxon>Symbiodiniaceae</taxon>
        <taxon>Cladocopium</taxon>
    </lineage>
</organism>
<feature type="compositionally biased region" description="Polar residues" evidence="2">
    <location>
        <begin position="53"/>
        <end position="62"/>
    </location>
</feature>
<feature type="region of interest" description="Disordered" evidence="2">
    <location>
        <begin position="44"/>
        <end position="64"/>
    </location>
</feature>
<dbReference type="CDD" id="cd00105">
    <property type="entry name" value="KH-I"/>
    <property type="match status" value="1"/>
</dbReference>
<dbReference type="InterPro" id="IPR004088">
    <property type="entry name" value="KH_dom_type_1"/>
</dbReference>
<keyword evidence="1" id="KW-0694">RNA-binding</keyword>
<name>A0A9P1CF55_9DINO</name>
<dbReference type="SUPFAM" id="SSF54791">
    <property type="entry name" value="Eukaryotic type KH-domain (KH-domain type I)"/>
    <property type="match status" value="1"/>
</dbReference>
<feature type="region of interest" description="Disordered" evidence="2">
    <location>
        <begin position="794"/>
        <end position="813"/>
    </location>
</feature>
<evidence type="ECO:0000256" key="1">
    <source>
        <dbReference type="PROSITE-ProRule" id="PRU00117"/>
    </source>
</evidence>
<reference evidence="4" key="1">
    <citation type="submission" date="2022-10" db="EMBL/GenBank/DDBJ databases">
        <authorList>
            <person name="Chen Y."/>
            <person name="Dougan E. K."/>
            <person name="Chan C."/>
            <person name="Rhodes N."/>
            <person name="Thang M."/>
        </authorList>
    </citation>
    <scope>NUCLEOTIDE SEQUENCE</scope>
</reference>
<dbReference type="AlphaFoldDB" id="A0A9P1CF55"/>
<comment type="caution">
    <text evidence="4">The sequence shown here is derived from an EMBL/GenBank/DDBJ whole genome shotgun (WGS) entry which is preliminary data.</text>
</comment>
<dbReference type="GO" id="GO:0003723">
    <property type="term" value="F:RNA binding"/>
    <property type="evidence" value="ECO:0007669"/>
    <property type="project" value="UniProtKB-UniRule"/>
</dbReference>
<proteinExistence type="predicted"/>
<dbReference type="PROSITE" id="PS50084">
    <property type="entry name" value="KH_TYPE_1"/>
    <property type="match status" value="1"/>
</dbReference>
<evidence type="ECO:0000259" key="3">
    <source>
        <dbReference type="SMART" id="SM00322"/>
    </source>
</evidence>
<dbReference type="InterPro" id="IPR004087">
    <property type="entry name" value="KH_dom"/>
</dbReference>
<gene>
    <name evidence="4" type="ORF">C1SCF055_LOCUS17034</name>
</gene>
<evidence type="ECO:0000256" key="2">
    <source>
        <dbReference type="SAM" id="MobiDB-lite"/>
    </source>
</evidence>